<proteinExistence type="predicted"/>
<evidence type="ECO:0000256" key="1">
    <source>
        <dbReference type="SAM" id="MobiDB-lite"/>
    </source>
</evidence>
<dbReference type="Proteomes" id="UP000499080">
    <property type="component" value="Unassembled WGS sequence"/>
</dbReference>
<dbReference type="AlphaFoldDB" id="A0A4Y2CFJ6"/>
<sequence length="90" mass="9782">MENDGLVTNSGKHEAQVTGTIGLVQINNANRQHFTSSNSNSTFRFSNTNSQQITNNDSNSTFNSVQLIGFPARTADETSKSFQSTNTLPL</sequence>
<feature type="compositionally biased region" description="Low complexity" evidence="1">
    <location>
        <begin position="34"/>
        <end position="50"/>
    </location>
</feature>
<feature type="region of interest" description="Disordered" evidence="1">
    <location>
        <begin position="34"/>
        <end position="61"/>
    </location>
</feature>
<evidence type="ECO:0000313" key="3">
    <source>
        <dbReference type="Proteomes" id="UP000499080"/>
    </source>
</evidence>
<name>A0A4Y2CFJ6_ARAVE</name>
<gene>
    <name evidence="2" type="ORF">AVEN_70601_1</name>
</gene>
<reference evidence="2 3" key="1">
    <citation type="journal article" date="2019" name="Sci. Rep.">
        <title>Orb-weaving spider Araneus ventricosus genome elucidates the spidroin gene catalogue.</title>
        <authorList>
            <person name="Kono N."/>
            <person name="Nakamura H."/>
            <person name="Ohtoshi R."/>
            <person name="Moran D.A.P."/>
            <person name="Shinohara A."/>
            <person name="Yoshida Y."/>
            <person name="Fujiwara M."/>
            <person name="Mori M."/>
            <person name="Tomita M."/>
            <person name="Arakawa K."/>
        </authorList>
    </citation>
    <scope>NUCLEOTIDE SEQUENCE [LARGE SCALE GENOMIC DNA]</scope>
</reference>
<organism evidence="2 3">
    <name type="scientific">Araneus ventricosus</name>
    <name type="common">Orbweaver spider</name>
    <name type="synonym">Epeira ventricosa</name>
    <dbReference type="NCBI Taxonomy" id="182803"/>
    <lineage>
        <taxon>Eukaryota</taxon>
        <taxon>Metazoa</taxon>
        <taxon>Ecdysozoa</taxon>
        <taxon>Arthropoda</taxon>
        <taxon>Chelicerata</taxon>
        <taxon>Arachnida</taxon>
        <taxon>Araneae</taxon>
        <taxon>Araneomorphae</taxon>
        <taxon>Entelegynae</taxon>
        <taxon>Araneoidea</taxon>
        <taxon>Araneidae</taxon>
        <taxon>Araneus</taxon>
    </lineage>
</organism>
<feature type="compositionally biased region" description="Polar residues" evidence="1">
    <location>
        <begin position="51"/>
        <end position="61"/>
    </location>
</feature>
<keyword evidence="3" id="KW-1185">Reference proteome</keyword>
<accession>A0A4Y2CFJ6</accession>
<evidence type="ECO:0000313" key="2">
    <source>
        <dbReference type="EMBL" id="GBM03182.1"/>
    </source>
</evidence>
<comment type="caution">
    <text evidence="2">The sequence shown here is derived from an EMBL/GenBank/DDBJ whole genome shotgun (WGS) entry which is preliminary data.</text>
</comment>
<protein>
    <submittedName>
        <fullName evidence="2">Uncharacterized protein</fullName>
    </submittedName>
</protein>
<dbReference type="EMBL" id="BGPR01000188">
    <property type="protein sequence ID" value="GBM03182.1"/>
    <property type="molecule type" value="Genomic_DNA"/>
</dbReference>